<dbReference type="EMBL" id="JAPFFF010000009">
    <property type="protein sequence ID" value="KAK8882274.1"/>
    <property type="molecule type" value="Genomic_DNA"/>
</dbReference>
<name>A0ABR2JTR5_9EUKA</name>
<evidence type="ECO:0000313" key="2">
    <source>
        <dbReference type="Proteomes" id="UP001470230"/>
    </source>
</evidence>
<evidence type="ECO:0000313" key="1">
    <source>
        <dbReference type="EMBL" id="KAK8882274.1"/>
    </source>
</evidence>
<organism evidence="1 2">
    <name type="scientific">Tritrichomonas musculus</name>
    <dbReference type="NCBI Taxonomy" id="1915356"/>
    <lineage>
        <taxon>Eukaryota</taxon>
        <taxon>Metamonada</taxon>
        <taxon>Parabasalia</taxon>
        <taxon>Tritrichomonadida</taxon>
        <taxon>Tritrichomonadidae</taxon>
        <taxon>Tritrichomonas</taxon>
    </lineage>
</organism>
<reference evidence="1 2" key="1">
    <citation type="submission" date="2024-04" db="EMBL/GenBank/DDBJ databases">
        <title>Tritrichomonas musculus Genome.</title>
        <authorList>
            <person name="Alves-Ferreira E."/>
            <person name="Grigg M."/>
            <person name="Lorenzi H."/>
            <person name="Galac M."/>
        </authorList>
    </citation>
    <scope>NUCLEOTIDE SEQUENCE [LARGE SCALE GENOMIC DNA]</scope>
    <source>
        <strain evidence="1 2">EAF2021</strain>
    </source>
</reference>
<dbReference type="InterPro" id="IPR016024">
    <property type="entry name" value="ARM-type_fold"/>
</dbReference>
<dbReference type="Proteomes" id="UP001470230">
    <property type="component" value="Unassembled WGS sequence"/>
</dbReference>
<dbReference type="Gene3D" id="1.25.10.10">
    <property type="entry name" value="Leucine-rich Repeat Variant"/>
    <property type="match status" value="1"/>
</dbReference>
<gene>
    <name evidence="1" type="ORF">M9Y10_044916</name>
</gene>
<evidence type="ECO:0008006" key="3">
    <source>
        <dbReference type="Google" id="ProtNLM"/>
    </source>
</evidence>
<proteinExistence type="predicted"/>
<dbReference type="SUPFAM" id="SSF48371">
    <property type="entry name" value="ARM repeat"/>
    <property type="match status" value="2"/>
</dbReference>
<keyword evidence="2" id="KW-1185">Reference proteome</keyword>
<protein>
    <recommendedName>
        <fullName evidence="3">Importin N-terminal domain-containing protein</fullName>
    </recommendedName>
</protein>
<comment type="caution">
    <text evidence="1">The sequence shown here is derived from an EMBL/GenBank/DDBJ whole genome shotgun (WGS) entry which is preliminary data.</text>
</comment>
<accession>A0ABR2JTR5</accession>
<sequence length="962" mass="113314">MIETLINLFNQLTPNQTQEIINSSWNQLRLLYQNKSIIQPLIQVYVNSPEPFYKMQSLYGIKSNLVQSFIHFNQTELYMIADQIVDIYLDEQNDFLKIQISDIICYLINHTRQSWQQLDHLIFDFHAKSSDYLKIFYHYSMLFPNSELILRKIAQSFESDLKTQLGGFEILLFFNSKKQKKIDLFSQKIQEMVRLLFTCNNVDYINTFLILYRRYFTKVYPFCPIFLLISNLNNYDLSPSILLLIRDFINLNFVEMIDYHYKISIGNLGKKEKFYQEIIIQIFTQEISLSNYLFSIEIDEMTTTSETFIQLIEYVPKELIEKTLSELSTSNNIPSIITMIALFSAFIQKYDGNEEHYNFIVSLLNINENNIRKMIMDTLYDLRESFKKFYQIPLIKFLIDWTENLKANDNDNRYLIDQILILMSKFILEFEDITPILNDLFIFGIKFFNDGNESEILDILNLFNFMISITRNREEDFSEFYSQILQAVCQLVNSCNFDNVKGFAFTTFSTLLFANKSIFIPHLDVFLQNFSDVYSLKFISILLAYFEEKVSIVIQNNIQKILEICDTEFDDPLKSLSAYDTEVTIFAYFKAEIKISPSIFKLFFHLIQALPSSMYQGFKEPTNTLFNSLSDYDGQYDPNSLTPFLLKFMDISIEVGQLIIEIVMIIIEIFQNKFNTLPFLEYSLNLIESIFQSKEVYLFDTILISFCDFFQNSIEILEMSQCQEILPKVTQFALSHLQSNDQIIRLVCLRFFFYCEQKVNIQDPMIIEKVVNFLNEPEIENKQDDLSDEICCTAARFFRFMILRDQENAFKYSQPIVNLSLIKLNNSHDQELSENLIFILINLGSFYEQDEKIISLILSKFPIRIDKSLFGCCYGWLIQMANDLSDELKLFAFRSIVLFVVCDIRQFYQNGDISKEYLASMFSIISPLPQQLVLGMLNDNENLLKVFISHMNYISSLLKELK</sequence>
<dbReference type="InterPro" id="IPR011989">
    <property type="entry name" value="ARM-like"/>
</dbReference>